<organism evidence="2 3">
    <name type="scientific">Gossypium barbadense</name>
    <name type="common">Sea Island cotton</name>
    <name type="synonym">Hibiscus barbadensis</name>
    <dbReference type="NCBI Taxonomy" id="3634"/>
    <lineage>
        <taxon>Eukaryota</taxon>
        <taxon>Viridiplantae</taxon>
        <taxon>Streptophyta</taxon>
        <taxon>Embryophyta</taxon>
        <taxon>Tracheophyta</taxon>
        <taxon>Spermatophyta</taxon>
        <taxon>Magnoliopsida</taxon>
        <taxon>eudicotyledons</taxon>
        <taxon>Gunneridae</taxon>
        <taxon>Pentapetalae</taxon>
        <taxon>rosids</taxon>
        <taxon>malvids</taxon>
        <taxon>Malvales</taxon>
        <taxon>Malvaceae</taxon>
        <taxon>Malvoideae</taxon>
        <taxon>Gossypium</taxon>
    </lineage>
</organism>
<dbReference type="PANTHER" id="PTHR33730:SF4">
    <property type="entry name" value="OS05G0542732 PROTEIN"/>
    <property type="match status" value="1"/>
</dbReference>
<dbReference type="EMBL" id="KZ665822">
    <property type="protein sequence ID" value="PPR97681.1"/>
    <property type="molecule type" value="Genomic_DNA"/>
</dbReference>
<feature type="compositionally biased region" description="Basic and acidic residues" evidence="1">
    <location>
        <begin position="76"/>
        <end position="86"/>
    </location>
</feature>
<name>A0A2P5X304_GOSBA</name>
<protein>
    <recommendedName>
        <fullName evidence="4">MAPK kinase substrate protein</fullName>
    </recommendedName>
</protein>
<dbReference type="Proteomes" id="UP000239757">
    <property type="component" value="Unassembled WGS sequence"/>
</dbReference>
<evidence type="ECO:0000313" key="2">
    <source>
        <dbReference type="EMBL" id="PPR97681.1"/>
    </source>
</evidence>
<feature type="compositionally biased region" description="Basic and acidic residues" evidence="1">
    <location>
        <begin position="232"/>
        <end position="242"/>
    </location>
</feature>
<gene>
    <name evidence="2" type="ORF">GOBAR_AA22980</name>
</gene>
<dbReference type="PANTHER" id="PTHR33730">
    <property type="entry name" value="OS05G0542732 PROTEIN-RELATED"/>
    <property type="match status" value="1"/>
</dbReference>
<reference evidence="2 3" key="1">
    <citation type="submission" date="2015-01" db="EMBL/GenBank/DDBJ databases">
        <title>Genome of allotetraploid Gossypium barbadense reveals genomic plasticity and fiber elongation in cotton evolution.</title>
        <authorList>
            <person name="Chen X."/>
            <person name="Liu X."/>
            <person name="Zhao B."/>
            <person name="Zheng H."/>
            <person name="Hu Y."/>
            <person name="Lu G."/>
            <person name="Yang C."/>
            <person name="Chen J."/>
            <person name="Shan C."/>
            <person name="Zhang L."/>
            <person name="Zhou Y."/>
            <person name="Wang L."/>
            <person name="Guo W."/>
            <person name="Bai Y."/>
            <person name="Ruan J."/>
            <person name="Shangguan X."/>
            <person name="Mao Y."/>
            <person name="Jiang J."/>
            <person name="Zhu Y."/>
            <person name="Lei J."/>
            <person name="Kang H."/>
            <person name="Chen S."/>
            <person name="He X."/>
            <person name="Wang R."/>
            <person name="Wang Y."/>
            <person name="Chen J."/>
            <person name="Wang L."/>
            <person name="Yu S."/>
            <person name="Wang B."/>
            <person name="Wei J."/>
            <person name="Song S."/>
            <person name="Lu X."/>
            <person name="Gao Z."/>
            <person name="Gu W."/>
            <person name="Deng X."/>
            <person name="Ma D."/>
            <person name="Wang S."/>
            <person name="Liang W."/>
            <person name="Fang L."/>
            <person name="Cai C."/>
            <person name="Zhu X."/>
            <person name="Zhou B."/>
            <person name="Zhang Y."/>
            <person name="Chen Z."/>
            <person name="Xu S."/>
            <person name="Zhu R."/>
            <person name="Wang S."/>
            <person name="Zhang T."/>
            <person name="Zhao G."/>
        </authorList>
    </citation>
    <scope>NUCLEOTIDE SEQUENCE [LARGE SCALE GENOMIC DNA]</scope>
    <source>
        <strain evidence="3">cv. Xinhai21</strain>
        <tissue evidence="2">Leaf</tissue>
    </source>
</reference>
<dbReference type="AlphaFoldDB" id="A0A2P5X304"/>
<feature type="region of interest" description="Disordered" evidence="1">
    <location>
        <begin position="185"/>
        <end position="260"/>
    </location>
</feature>
<evidence type="ECO:0000256" key="1">
    <source>
        <dbReference type="SAM" id="MobiDB-lite"/>
    </source>
</evidence>
<evidence type="ECO:0008006" key="4">
    <source>
        <dbReference type="Google" id="ProtNLM"/>
    </source>
</evidence>
<evidence type="ECO:0000313" key="3">
    <source>
        <dbReference type="Proteomes" id="UP000239757"/>
    </source>
</evidence>
<feature type="region of interest" description="Disordered" evidence="1">
    <location>
        <begin position="28"/>
        <end position="103"/>
    </location>
</feature>
<dbReference type="OrthoDB" id="689003at2759"/>
<feature type="compositionally biased region" description="Basic and acidic residues" evidence="1">
    <location>
        <begin position="201"/>
        <end position="221"/>
    </location>
</feature>
<accession>A0A2P5X304</accession>
<sequence length="286" mass="31920">MAGLQRSAVSFRRQGSSGLVWDDKFLSELNQGKPEEQQQGGDTKQLQKEEPRQLQDNRNPEKIDVVKGVAPINTIERNRSNGERRGYRTGGKVSPAIDPPSPKVSACGFCSALGKQTKNHRKKPEKKIQEFLGIIKNRGEWTHLTREKKREVPASAMAGLQRSAVSFRRQGSSGLVWDDKFLSELNQGKPEEQQQGGDTKQLQKEEPRQLQDNRNPEKIDVVKGVAPINTIERNRSNGERRGYRTGGKVSPAIDPPSPKVSACGFCSALGKQTKNHRKKPGKHRTK</sequence>
<proteinExistence type="predicted"/>
<dbReference type="Pfam" id="PF15697">
    <property type="entry name" value="DUF4666"/>
    <property type="match status" value="2"/>
</dbReference>
<feature type="compositionally biased region" description="Basic and acidic residues" evidence="1">
    <location>
        <begin position="45"/>
        <end position="65"/>
    </location>
</feature>
<dbReference type="InterPro" id="IPR031421">
    <property type="entry name" value="DUF4666"/>
</dbReference>